<dbReference type="OrthoDB" id="10592665at2759"/>
<dbReference type="RefSeq" id="XP_007833840.1">
    <property type="nucleotide sequence ID" value="XM_007835649.1"/>
</dbReference>
<accession>W3XA65</accession>
<dbReference type="EMBL" id="KI912112">
    <property type="protein sequence ID" value="ETS82066.1"/>
    <property type="molecule type" value="Genomic_DNA"/>
</dbReference>
<sequence>MIAPTLPPVPRRAATAAAVATAQPYLAERQVLITQTITSGDSVYTTIVTLGHGDGSTATEAPGEASQPQATAAPPSENSSSPASSGGLTQQQIGIIVGCCVGVAVLLFLAWFCLDLARRRKLREKEKPPVPVVGTTGFDNWSFSYISDVTQPEVAAWTQYHRVRPPLHPEYVAVDPRYQSPPPPPRTRRNHRRSSRRGHWTSSGSSSA</sequence>
<evidence type="ECO:0008006" key="5">
    <source>
        <dbReference type="Google" id="ProtNLM"/>
    </source>
</evidence>
<gene>
    <name evidence="3" type="ORF">PFICI_07068</name>
</gene>
<feature type="compositionally biased region" description="Basic residues" evidence="1">
    <location>
        <begin position="186"/>
        <end position="199"/>
    </location>
</feature>
<dbReference type="KEGG" id="pfy:PFICI_07068"/>
<feature type="region of interest" description="Disordered" evidence="1">
    <location>
        <begin position="172"/>
        <end position="208"/>
    </location>
</feature>
<keyword evidence="2" id="KW-1133">Transmembrane helix</keyword>
<evidence type="ECO:0000313" key="4">
    <source>
        <dbReference type="Proteomes" id="UP000030651"/>
    </source>
</evidence>
<protein>
    <recommendedName>
        <fullName evidence="5">Mid2 domain-containing protein</fullName>
    </recommendedName>
</protein>
<name>W3XA65_PESFW</name>
<keyword evidence="2" id="KW-0472">Membrane</keyword>
<reference evidence="4" key="1">
    <citation type="journal article" date="2015" name="BMC Genomics">
        <title>Genomic and transcriptomic analysis of the endophytic fungus Pestalotiopsis fici reveals its lifestyle and high potential for synthesis of natural products.</title>
        <authorList>
            <person name="Wang X."/>
            <person name="Zhang X."/>
            <person name="Liu L."/>
            <person name="Xiang M."/>
            <person name="Wang W."/>
            <person name="Sun X."/>
            <person name="Che Y."/>
            <person name="Guo L."/>
            <person name="Liu G."/>
            <person name="Guo L."/>
            <person name="Wang C."/>
            <person name="Yin W.B."/>
            <person name="Stadler M."/>
            <person name="Zhang X."/>
            <person name="Liu X."/>
        </authorList>
    </citation>
    <scope>NUCLEOTIDE SEQUENCE [LARGE SCALE GENOMIC DNA]</scope>
    <source>
        <strain evidence="4">W106-1 / CGMCC3.15140</strain>
    </source>
</reference>
<proteinExistence type="predicted"/>
<keyword evidence="2" id="KW-0812">Transmembrane</keyword>
<keyword evidence="4" id="KW-1185">Reference proteome</keyword>
<evidence type="ECO:0000256" key="2">
    <source>
        <dbReference type="SAM" id="Phobius"/>
    </source>
</evidence>
<feature type="transmembrane region" description="Helical" evidence="2">
    <location>
        <begin position="93"/>
        <end position="117"/>
    </location>
</feature>
<evidence type="ECO:0000313" key="3">
    <source>
        <dbReference type="EMBL" id="ETS82066.1"/>
    </source>
</evidence>
<feature type="compositionally biased region" description="Low complexity" evidence="1">
    <location>
        <begin position="65"/>
        <end position="87"/>
    </location>
</feature>
<dbReference type="GeneID" id="19272081"/>
<dbReference type="HOGENOM" id="CLU_1321301_0_0_1"/>
<dbReference type="AlphaFoldDB" id="W3XA65"/>
<dbReference type="InParanoid" id="W3XA65"/>
<dbReference type="Proteomes" id="UP000030651">
    <property type="component" value="Unassembled WGS sequence"/>
</dbReference>
<feature type="region of interest" description="Disordered" evidence="1">
    <location>
        <begin position="54"/>
        <end position="87"/>
    </location>
</feature>
<evidence type="ECO:0000256" key="1">
    <source>
        <dbReference type="SAM" id="MobiDB-lite"/>
    </source>
</evidence>
<organism evidence="3 4">
    <name type="scientific">Pestalotiopsis fici (strain W106-1 / CGMCC3.15140)</name>
    <dbReference type="NCBI Taxonomy" id="1229662"/>
    <lineage>
        <taxon>Eukaryota</taxon>
        <taxon>Fungi</taxon>
        <taxon>Dikarya</taxon>
        <taxon>Ascomycota</taxon>
        <taxon>Pezizomycotina</taxon>
        <taxon>Sordariomycetes</taxon>
        <taxon>Xylariomycetidae</taxon>
        <taxon>Amphisphaeriales</taxon>
        <taxon>Sporocadaceae</taxon>
        <taxon>Pestalotiopsis</taxon>
    </lineage>
</organism>